<proteinExistence type="predicted"/>
<feature type="region of interest" description="Disordered" evidence="2">
    <location>
        <begin position="243"/>
        <end position="278"/>
    </location>
</feature>
<comment type="caution">
    <text evidence="3">The sequence shown here is derived from an EMBL/GenBank/DDBJ whole genome shotgun (WGS) entry which is preliminary data.</text>
</comment>
<feature type="coiled-coil region" evidence="1">
    <location>
        <begin position="409"/>
        <end position="450"/>
    </location>
</feature>
<gene>
    <name evidence="3" type="ORF">PIB30_075431</name>
</gene>
<keyword evidence="4" id="KW-1185">Reference proteome</keyword>
<feature type="coiled-coil region" evidence="1">
    <location>
        <begin position="326"/>
        <end position="353"/>
    </location>
</feature>
<sequence>MAKKESYQNIRHPRVRSVAKRELYGWVDEEVFTQSFMVTSDMLPELRREIRLTEDVASEEDYVLEVAGPFDRLPFQAAKDRTHFLWVYTELFTRLGIQLPFTDFQREVMTRCRVAASQLHLNDAHSSARKWVHVFPCPLGAETFLRLRGNPEVRECCITTLDPLETLAFQFHQSLPVGLGKKSNFKCRWILDHSNAEVGSHFDRLMQKMVEVEGACPCQILPHPRVPMATSGPGRNPRLLHLEREEGAKEEPSTDLRQKRQKRKVQESSPKEAALGADSTWEHEVNPIDWAFPARFNFWGALDSGLTLGPFGFADLLYLRYLYVGIENAFSAKVKLEKELAATKDQVNVLMAERDSALAAPLLKAKVDLLIEELRLAEGERLSALAHMKEVEEGAKVQVVELQSYCTALEQEKKKVESFTRSLEQKQTVLDEAEAAVSHWREEWKALAEETGEMVRETFEILMDQVRHLNLAVDYSMITLDSRWDPKGKRIFGALCGYFSFW</sequence>
<protein>
    <submittedName>
        <fullName evidence="3">Uncharacterized protein</fullName>
    </submittedName>
</protein>
<name>A0ABU6QQ44_9FABA</name>
<evidence type="ECO:0000313" key="3">
    <source>
        <dbReference type="EMBL" id="MED6113932.1"/>
    </source>
</evidence>
<dbReference type="Proteomes" id="UP001341840">
    <property type="component" value="Unassembled WGS sequence"/>
</dbReference>
<evidence type="ECO:0000313" key="4">
    <source>
        <dbReference type="Proteomes" id="UP001341840"/>
    </source>
</evidence>
<evidence type="ECO:0000256" key="1">
    <source>
        <dbReference type="SAM" id="Coils"/>
    </source>
</evidence>
<keyword evidence="1" id="KW-0175">Coiled coil</keyword>
<dbReference type="EMBL" id="JASCZI010000961">
    <property type="protein sequence ID" value="MED6113932.1"/>
    <property type="molecule type" value="Genomic_DNA"/>
</dbReference>
<evidence type="ECO:0000256" key="2">
    <source>
        <dbReference type="SAM" id="MobiDB-lite"/>
    </source>
</evidence>
<feature type="compositionally biased region" description="Basic and acidic residues" evidence="2">
    <location>
        <begin position="243"/>
        <end position="270"/>
    </location>
</feature>
<accession>A0ABU6QQ44</accession>
<reference evidence="3 4" key="1">
    <citation type="journal article" date="2023" name="Plants (Basel)">
        <title>Bridging the Gap: Combining Genomics and Transcriptomics Approaches to Understand Stylosanthes scabra, an Orphan Legume from the Brazilian Caatinga.</title>
        <authorList>
            <person name="Ferreira-Neto J.R.C."/>
            <person name="da Silva M.D."/>
            <person name="Binneck E."/>
            <person name="de Melo N.F."/>
            <person name="da Silva R.H."/>
            <person name="de Melo A.L.T.M."/>
            <person name="Pandolfi V."/>
            <person name="Bustamante F.O."/>
            <person name="Brasileiro-Vidal A.C."/>
            <person name="Benko-Iseppon A.M."/>
        </authorList>
    </citation>
    <scope>NUCLEOTIDE SEQUENCE [LARGE SCALE GENOMIC DNA]</scope>
    <source>
        <tissue evidence="3">Leaves</tissue>
    </source>
</reference>
<organism evidence="3 4">
    <name type="scientific">Stylosanthes scabra</name>
    <dbReference type="NCBI Taxonomy" id="79078"/>
    <lineage>
        <taxon>Eukaryota</taxon>
        <taxon>Viridiplantae</taxon>
        <taxon>Streptophyta</taxon>
        <taxon>Embryophyta</taxon>
        <taxon>Tracheophyta</taxon>
        <taxon>Spermatophyta</taxon>
        <taxon>Magnoliopsida</taxon>
        <taxon>eudicotyledons</taxon>
        <taxon>Gunneridae</taxon>
        <taxon>Pentapetalae</taxon>
        <taxon>rosids</taxon>
        <taxon>fabids</taxon>
        <taxon>Fabales</taxon>
        <taxon>Fabaceae</taxon>
        <taxon>Papilionoideae</taxon>
        <taxon>50 kb inversion clade</taxon>
        <taxon>dalbergioids sensu lato</taxon>
        <taxon>Dalbergieae</taxon>
        <taxon>Pterocarpus clade</taxon>
        <taxon>Stylosanthes</taxon>
    </lineage>
</organism>